<evidence type="ECO:0000313" key="7">
    <source>
        <dbReference type="Proteomes" id="UP000295711"/>
    </source>
</evidence>
<dbReference type="GO" id="GO:0003924">
    <property type="term" value="F:GTPase activity"/>
    <property type="evidence" value="ECO:0007669"/>
    <property type="project" value="UniProtKB-UniRule"/>
</dbReference>
<dbReference type="InterPro" id="IPR005225">
    <property type="entry name" value="Small_GTP-bd"/>
</dbReference>
<dbReference type="PROSITE" id="PS00301">
    <property type="entry name" value="G_TR_1"/>
    <property type="match status" value="1"/>
</dbReference>
<evidence type="ECO:0000259" key="5">
    <source>
        <dbReference type="PROSITE" id="PS51722"/>
    </source>
</evidence>
<comment type="similarity">
    <text evidence="4">Belongs to the TRAFAC class translation factor GTPase superfamily. Classic translation factor GTPase family. BipA subfamily.</text>
</comment>
<evidence type="ECO:0000256" key="1">
    <source>
        <dbReference type="ARBA" id="ARBA00022741"/>
    </source>
</evidence>
<keyword evidence="4" id="KW-0378">Hydrolase</keyword>
<dbReference type="FunFam" id="2.40.30.10:FF:000016">
    <property type="entry name" value="GTP-binding protein TypA"/>
    <property type="match status" value="1"/>
</dbReference>
<comment type="catalytic activity">
    <reaction evidence="3 4">
        <text>GTP + H2O = GDP + phosphate + H(+)</text>
        <dbReference type="Rhea" id="RHEA:19669"/>
        <dbReference type="ChEBI" id="CHEBI:15377"/>
        <dbReference type="ChEBI" id="CHEBI:15378"/>
        <dbReference type="ChEBI" id="CHEBI:37565"/>
        <dbReference type="ChEBI" id="CHEBI:43474"/>
        <dbReference type="ChEBI" id="CHEBI:58189"/>
    </reaction>
</comment>
<organism evidence="6 7">
    <name type="scientific">Frisingicoccus caecimuris</name>
    <dbReference type="NCBI Taxonomy" id="1796636"/>
    <lineage>
        <taxon>Bacteria</taxon>
        <taxon>Bacillati</taxon>
        <taxon>Bacillota</taxon>
        <taxon>Clostridia</taxon>
        <taxon>Lachnospirales</taxon>
        <taxon>Lachnospiraceae</taxon>
        <taxon>Frisingicoccus</taxon>
    </lineage>
</organism>
<dbReference type="GO" id="GO:0005525">
    <property type="term" value="F:GTP binding"/>
    <property type="evidence" value="ECO:0007669"/>
    <property type="project" value="UniProtKB-UniRule"/>
</dbReference>
<dbReference type="Proteomes" id="UP000295711">
    <property type="component" value="Unassembled WGS sequence"/>
</dbReference>
<feature type="binding site" evidence="4">
    <location>
        <begin position="28"/>
        <end position="33"/>
    </location>
    <ligand>
        <name>GTP</name>
        <dbReference type="ChEBI" id="CHEBI:37565"/>
    </ligand>
</feature>
<dbReference type="Gene3D" id="2.40.30.10">
    <property type="entry name" value="Translation factors"/>
    <property type="match status" value="1"/>
</dbReference>
<dbReference type="InterPro" id="IPR035647">
    <property type="entry name" value="EFG_III/V"/>
</dbReference>
<comment type="subcellular location">
    <subcellularLocation>
        <location evidence="4">Cytoplasm</location>
    </subcellularLocation>
    <text evidence="4">Binds to ribosomes.</text>
</comment>
<keyword evidence="4" id="KW-0699">rRNA-binding</keyword>
<dbReference type="CDD" id="cd01891">
    <property type="entry name" value="TypA_BipA"/>
    <property type="match status" value="1"/>
</dbReference>
<dbReference type="InterPro" id="IPR004161">
    <property type="entry name" value="EFTu-like_2"/>
</dbReference>
<reference evidence="6 7" key="1">
    <citation type="submission" date="2019-03" db="EMBL/GenBank/DDBJ databases">
        <title>Genomic Encyclopedia of Type Strains, Phase IV (KMG-IV): sequencing the most valuable type-strain genomes for metagenomic binning, comparative biology and taxonomic classification.</title>
        <authorList>
            <person name="Goeker M."/>
        </authorList>
    </citation>
    <scope>NUCLEOTIDE SEQUENCE [LARGE SCALE GENOMIC DNA]</scope>
    <source>
        <strain evidence="6 7">DSM 28559</strain>
    </source>
</reference>
<dbReference type="EMBL" id="SLXA01000001">
    <property type="protein sequence ID" value="TCO86672.1"/>
    <property type="molecule type" value="Genomic_DNA"/>
</dbReference>
<protein>
    <recommendedName>
        <fullName evidence="4">Large ribosomal subunit assembly factor BipA</fullName>
        <ecNumber evidence="4">3.6.5.-</ecNumber>
    </recommendedName>
    <alternativeName>
        <fullName evidence="4">GTP-binding protein BipA</fullName>
    </alternativeName>
</protein>
<sequence>MNGLEGTETIMKIKREDIRNIAIIAHVDHGKTTLVDELLKQSGVFRSNQVVQERVMDSNDIERERGITILSKNTAVFYKDTKINIIDTPGHADFGGEVERVLKMVDGVVLVVDAFEGPMPQTKFVLKKALELELAVIVCINKIDRPEARPDEVIDEVLELLIDLDASDEQLDCPFIYASAKSGIAMLELGEDGQDMKPLFETIIDHIPAPEGDPDAETQVLISTIDYNEYVGRIGVGKVSNGTIQVNQDAVIVNAHDPEKNRKVKISKLYEFDGLNKIEVDKATVGSIVAISGISDIHIGDTLCSPEKPEPIPFQKISEPTISMNFLVNDSPLAGQEGKYITSRHLRDRLFRELNTDVSLRVEETDNTDCFKVSGRGELHLSVLIENMRREGYEFAVSKAEVIYKKDEKGKLLEPMETAVIDVPDDFTGIVIEKLSLRKGELTGMSKASGGYSRLEFNIPSRGLIGYRGEFLTDTKGNGILNTIFNDYGPYKGDIAYRQTGSLIAFESGETLAYGLFNAQDRGTLFVGPGEKVYGGMIVGQNPKGDDIELNVCKAKHLTNTRASGSDDALKLTPPRILSLEEALDFIENDELVEVTPKSIRMRKKILDTKMRMRANRK</sequence>
<dbReference type="Pfam" id="PF03144">
    <property type="entry name" value="GTP_EFTU_D2"/>
    <property type="match status" value="1"/>
</dbReference>
<dbReference type="GO" id="GO:0005829">
    <property type="term" value="C:cytosol"/>
    <property type="evidence" value="ECO:0007669"/>
    <property type="project" value="TreeGrafter"/>
</dbReference>
<keyword evidence="7" id="KW-1185">Reference proteome</keyword>
<dbReference type="SUPFAM" id="SSF50447">
    <property type="entry name" value="Translation proteins"/>
    <property type="match status" value="1"/>
</dbReference>
<dbReference type="InterPro" id="IPR009000">
    <property type="entry name" value="Transl_B-barrel_sf"/>
</dbReference>
<keyword evidence="2 4" id="KW-0342">GTP-binding</keyword>
<dbReference type="FunFam" id="3.30.70.870:FF:000003">
    <property type="entry name" value="GTP-binding protein TypA"/>
    <property type="match status" value="1"/>
</dbReference>
<dbReference type="PRINTS" id="PR00315">
    <property type="entry name" value="ELONGATNFCT"/>
</dbReference>
<dbReference type="GO" id="GO:0000049">
    <property type="term" value="F:tRNA binding"/>
    <property type="evidence" value="ECO:0007669"/>
    <property type="project" value="UniProtKB-KW"/>
</dbReference>
<dbReference type="InterPro" id="IPR000640">
    <property type="entry name" value="EFG_V-like"/>
</dbReference>
<keyword evidence="4" id="KW-0820">tRNA-binding</keyword>
<dbReference type="AlphaFoldDB" id="A0A4R2LEW6"/>
<dbReference type="GO" id="GO:0019843">
    <property type="term" value="F:rRNA binding"/>
    <property type="evidence" value="ECO:0007669"/>
    <property type="project" value="UniProtKB-KW"/>
</dbReference>
<dbReference type="InterPro" id="IPR047041">
    <property type="entry name" value="BipA_GTP-bd_dom"/>
</dbReference>
<evidence type="ECO:0000313" key="6">
    <source>
        <dbReference type="EMBL" id="TCO86672.1"/>
    </source>
</evidence>
<accession>A0A4R2LEW6</accession>
<keyword evidence="1 4" id="KW-0547">Nucleotide-binding</keyword>
<dbReference type="Pfam" id="PF00009">
    <property type="entry name" value="GTP_EFTU"/>
    <property type="match status" value="1"/>
</dbReference>
<dbReference type="PANTHER" id="PTHR42908:SF8">
    <property type="entry name" value="TR-TYPE G DOMAIN-CONTAINING PROTEIN"/>
    <property type="match status" value="1"/>
</dbReference>
<dbReference type="Pfam" id="PF21018">
    <property type="entry name" value="BipA_C"/>
    <property type="match status" value="1"/>
</dbReference>
<comment type="function">
    <text evidence="4">A 50S ribosomal subunit assembly protein with GTPase activity, required for 50S subunit assembly at low temperatures, may also play a role in translation. Binds GTP and analogs. Binds the 70S ribosome between the 30S and 50S subunits, in a similar position as ribosome-bound EF-G; it contacts a number of ribosomal proteins, both rRNAs and the A-site tRNA.</text>
</comment>
<dbReference type="Gene3D" id="3.40.50.300">
    <property type="entry name" value="P-loop containing nucleotide triphosphate hydrolases"/>
    <property type="match status" value="1"/>
</dbReference>
<dbReference type="Gene3D" id="3.30.70.870">
    <property type="entry name" value="Elongation Factor G (Translational Gtpase), domain 3"/>
    <property type="match status" value="1"/>
</dbReference>
<evidence type="ECO:0000256" key="4">
    <source>
        <dbReference type="HAMAP-Rule" id="MF_00849"/>
    </source>
</evidence>
<dbReference type="CDD" id="cd03710">
    <property type="entry name" value="BipA_TypA_C"/>
    <property type="match status" value="1"/>
</dbReference>
<dbReference type="InterPro" id="IPR006298">
    <property type="entry name" value="BipA"/>
</dbReference>
<dbReference type="EC" id="3.6.5.-" evidence="4"/>
<dbReference type="FunFam" id="3.30.70.240:FF:000002">
    <property type="entry name" value="GTP-binding protein TypA"/>
    <property type="match status" value="1"/>
</dbReference>
<dbReference type="GO" id="GO:0009409">
    <property type="term" value="P:response to cold"/>
    <property type="evidence" value="ECO:0007669"/>
    <property type="project" value="UniProtKB-ARBA"/>
</dbReference>
<dbReference type="SMART" id="SM00838">
    <property type="entry name" value="EFG_C"/>
    <property type="match status" value="1"/>
</dbReference>
<dbReference type="GO" id="GO:0043022">
    <property type="term" value="F:ribosome binding"/>
    <property type="evidence" value="ECO:0007669"/>
    <property type="project" value="UniProtKB-UniRule"/>
</dbReference>
<keyword evidence="4" id="KW-0690">Ribosome biogenesis</keyword>
<dbReference type="HAMAP" id="MF_00849">
    <property type="entry name" value="BipA"/>
    <property type="match status" value="1"/>
</dbReference>
<dbReference type="GO" id="GO:0000027">
    <property type="term" value="P:ribosomal large subunit assembly"/>
    <property type="evidence" value="ECO:0007669"/>
    <property type="project" value="UniProtKB-UniRule"/>
</dbReference>
<dbReference type="InterPro" id="IPR035651">
    <property type="entry name" value="BipA_V"/>
</dbReference>
<feature type="domain" description="Tr-type G" evidence="5">
    <location>
        <begin position="16"/>
        <end position="211"/>
    </location>
</feature>
<dbReference type="PANTHER" id="PTHR42908">
    <property type="entry name" value="TRANSLATION ELONGATION FACTOR-RELATED"/>
    <property type="match status" value="1"/>
</dbReference>
<dbReference type="GO" id="GO:1990904">
    <property type="term" value="C:ribonucleoprotein complex"/>
    <property type="evidence" value="ECO:0007669"/>
    <property type="project" value="TreeGrafter"/>
</dbReference>
<dbReference type="SUPFAM" id="SSF52540">
    <property type="entry name" value="P-loop containing nucleoside triphosphate hydrolases"/>
    <property type="match status" value="1"/>
</dbReference>
<dbReference type="Gene3D" id="3.30.70.240">
    <property type="match status" value="1"/>
</dbReference>
<dbReference type="InterPro" id="IPR047042">
    <property type="entry name" value="BipA_II"/>
</dbReference>
<dbReference type="InterPro" id="IPR031157">
    <property type="entry name" value="G_TR_CS"/>
</dbReference>
<dbReference type="NCBIfam" id="TIGR00231">
    <property type="entry name" value="small_GTP"/>
    <property type="match status" value="1"/>
</dbReference>
<dbReference type="FunFam" id="3.40.50.300:FF:000055">
    <property type="entry name" value="GTP-binding protein TypA"/>
    <property type="match status" value="1"/>
</dbReference>
<dbReference type="InterPro" id="IPR042116">
    <property type="entry name" value="TypA/BipA_C"/>
</dbReference>
<dbReference type="InterPro" id="IPR047043">
    <property type="entry name" value="BipA_III"/>
</dbReference>
<dbReference type="SUPFAM" id="SSF54980">
    <property type="entry name" value="EF-G C-terminal domain-like"/>
    <property type="match status" value="2"/>
</dbReference>
<dbReference type="InterPro" id="IPR000795">
    <property type="entry name" value="T_Tr_GTP-bd_dom"/>
</dbReference>
<evidence type="ECO:0000256" key="2">
    <source>
        <dbReference type="ARBA" id="ARBA00023134"/>
    </source>
</evidence>
<dbReference type="InterPro" id="IPR048876">
    <property type="entry name" value="BipA_C"/>
</dbReference>
<feature type="binding site" evidence="4">
    <location>
        <begin position="141"/>
        <end position="144"/>
    </location>
    <ligand>
        <name>GTP</name>
        <dbReference type="ChEBI" id="CHEBI:37565"/>
    </ligand>
</feature>
<comment type="subunit">
    <text evidence="4">Monomer.</text>
</comment>
<name>A0A4R2LEW6_9FIRM</name>
<dbReference type="FunFam" id="2.40.50.250:FF:000001">
    <property type="entry name" value="GTP-binding protein TypA"/>
    <property type="match status" value="1"/>
</dbReference>
<gene>
    <name evidence="4" type="primary">bipA</name>
    <name evidence="6" type="ORF">EV212_101465</name>
</gene>
<dbReference type="GO" id="GO:0010467">
    <property type="term" value="P:gene expression"/>
    <property type="evidence" value="ECO:0007669"/>
    <property type="project" value="UniProtKB-ARBA"/>
</dbReference>
<dbReference type="CDD" id="cd16263">
    <property type="entry name" value="BipA_III"/>
    <property type="match status" value="1"/>
</dbReference>
<dbReference type="Pfam" id="PF00679">
    <property type="entry name" value="EFG_C"/>
    <property type="match status" value="1"/>
</dbReference>
<dbReference type="CDD" id="cd03691">
    <property type="entry name" value="BipA_TypA_II"/>
    <property type="match status" value="1"/>
</dbReference>
<dbReference type="PROSITE" id="PS51722">
    <property type="entry name" value="G_TR_2"/>
    <property type="match status" value="1"/>
</dbReference>
<proteinExistence type="inferred from homology"/>
<evidence type="ECO:0000256" key="3">
    <source>
        <dbReference type="ARBA" id="ARBA00048548"/>
    </source>
</evidence>
<keyword evidence="4" id="KW-0963">Cytoplasm</keyword>
<comment type="caution">
    <text evidence="6">The sequence shown here is derived from an EMBL/GenBank/DDBJ whole genome shotgun (WGS) entry which is preliminary data.</text>
</comment>
<dbReference type="Gene3D" id="2.40.50.250">
    <property type="entry name" value="bipa protein"/>
    <property type="match status" value="1"/>
</dbReference>
<dbReference type="InterPro" id="IPR027417">
    <property type="entry name" value="P-loop_NTPase"/>
</dbReference>
<keyword evidence="4" id="KW-0694">RNA-binding</keyword>
<dbReference type="NCBIfam" id="TIGR01394">
    <property type="entry name" value="TypA_BipA"/>
    <property type="match status" value="1"/>
</dbReference>